<name>A0ACC0ZBY4_9ROSI</name>
<accession>A0ACC0ZBY4</accession>
<evidence type="ECO:0000313" key="1">
    <source>
        <dbReference type="EMBL" id="KAJ0049081.1"/>
    </source>
</evidence>
<proteinExistence type="predicted"/>
<dbReference type="Proteomes" id="UP001163603">
    <property type="component" value="Chromosome 2"/>
</dbReference>
<organism evidence="1 2">
    <name type="scientific">Pistacia integerrima</name>
    <dbReference type="NCBI Taxonomy" id="434235"/>
    <lineage>
        <taxon>Eukaryota</taxon>
        <taxon>Viridiplantae</taxon>
        <taxon>Streptophyta</taxon>
        <taxon>Embryophyta</taxon>
        <taxon>Tracheophyta</taxon>
        <taxon>Spermatophyta</taxon>
        <taxon>Magnoliopsida</taxon>
        <taxon>eudicotyledons</taxon>
        <taxon>Gunneridae</taxon>
        <taxon>Pentapetalae</taxon>
        <taxon>rosids</taxon>
        <taxon>malvids</taxon>
        <taxon>Sapindales</taxon>
        <taxon>Anacardiaceae</taxon>
        <taxon>Pistacia</taxon>
    </lineage>
</organism>
<evidence type="ECO:0000313" key="2">
    <source>
        <dbReference type="Proteomes" id="UP001163603"/>
    </source>
</evidence>
<dbReference type="EMBL" id="CM047737">
    <property type="protein sequence ID" value="KAJ0049081.1"/>
    <property type="molecule type" value="Genomic_DNA"/>
</dbReference>
<comment type="caution">
    <text evidence="1">The sequence shown here is derived from an EMBL/GenBank/DDBJ whole genome shotgun (WGS) entry which is preliminary data.</text>
</comment>
<protein>
    <submittedName>
        <fullName evidence="1">Uncharacterized protein</fullName>
    </submittedName>
</protein>
<gene>
    <name evidence="1" type="ORF">Pint_14908</name>
</gene>
<sequence>MTTIDTLISFRINVHKPCNYTKSIPRNFKPLRFARKSQSRTHFLNRSFTVLCESSQSGDTSKPAGEDFVSRVLKENPSQLEPKYLIGQRLYTLKEKENLSKKNDLGILRSLAEKLNLRVKPEKESGNKNESENVYLKDILREYKGKLYVPEQVFGAELSEEEEFNKNVEDLPKMSIEDFRKYMKCDKVRLLTSKEVGGVAYANGYMDFVVDLKEIPGDKSLQRTKWAMRLDENEVQALLEEYKGPQYEIERRMTSWVGKLPEYPHPVASSISSRMMVELGMVTAIIAAAAAVVGGFLASAVFAATSFIFATTVYVVWPIVKPFVNLFLGLISSILERVQENLFDLSSEGGIFTRLSDLYSYGGVSASLEMLKPIILVLLTMVLLVRFTLSRRPKNFRKWDLWQGIDFSRSKAEARVDGSTGVKFSDVAGIDEAVEELQELVRYLKNPELFDKMGIKPPHGVLLEGPPGCGKTLVAKAIAGEAGVPFYQMAGSEFVEVLVGVGSARIRDLFKRAKVNKPSVIFIDEIDALATRRQGIFKETTDHLYNAATQERETTLNQLLIELDGFDTGKGIRIRPPNAKGRTEILKIHASKVKMSDSVDLSSYAKNLPGWTGARLAQLVQEAALVAVRKGHDSILQSDMDDAVDRLTVGPKRIGLDLGHQGQCRRATTEMGLAMTSHLLRRYENAEVECCDRISIVPRGQTLSQLIFHRLDDESYMFERRPQLLHRLQVLLGGRAAEEVIYGQDTSRASVNYLADASWLARKILTIWNLENPMVVHGEPPPWRKNVKFVGPRLDFEGSLYDDYDLIEPPINFDMDDDVARRTEELLHEMYGRTVSMLRRHHAALLKAVKVLLNQKEISGEEIDFILNNYPPQTPLSHLLEEESPGTLPFIKQEQGTTRLEYALPNHSKGQRLSMRNSSAAKEGTLCHSVCNEKFCESASVYPHFTNGSHNYSNGMLLEPNMSANCNNSIHNKEFATYKVSLPETSRLEEVFWKLLGYAALVCEAQKYEERNASKPKLSDGKSPHTTYLNFDEFRSITKQEKGWGMDSQLVNITHRFDPDGSEYNYASAKKGAKVVAHNKEAKGATNILGNNHDKYLRNPCSVTEKFVVIELAEETLVDDVKIANFEHYSSNFKEFELSGSLSYPTEVWSPLGKFVAANVKQLQSFKLPEPKWARYLKLSLLSHYGSEFYCTLSVVEVYGVDAIERMLEDLFVASEGSVPSKSPEPNSTEIPSLKPEVGSTDSKKNGNIQNGVKTADVQAENMEDRQKLDKNVPNPSSKIKIPDPGNEVRQQPIGRIPGDTVLRILMQKVKSLEQNLSVLEEYIKELNRRQQDVLPELDKELVRISLVLEKSKVELQDIINWKETVEKELSDLEAWKADISSRLNALVTENSMLRLDVEKIINNQANLESTELAVLSVSLFFAGLATLKLVSARVSTFFGSSQSDKVCRTYRDPSSASGFGLSVTRKPGVIENVHFSLPSEINESLALLLDCCNSVENCLSWLNADCLFMLMEITALNFNARGFYTFVSTPRSPRRPINKISENNGRTLVLTRRRRRSRVTARVPATAPAPAVVVERGSGASMMEQLVPEITTHALSYLDYPSLCRLSMTNSLMRKAANDDNAWKALYHKDFTLEQDSVMPVHGWKAYYAATRAIVNVNAEFFNIIRERSLPAMGHFWLNADYVKCIHASGELFSGYNSVIQSWQLAFNWEQGVDFQVQDVKARVLTDMAWVTMKTYIDIDAGPFNMTNVFEFHNGRWYMVHHHSSVMLIDGEVDQQVVHA</sequence>
<reference evidence="2" key="1">
    <citation type="journal article" date="2023" name="G3 (Bethesda)">
        <title>Genome assembly and association tests identify interacting loci associated with vigor, precocity, and sex in interspecific pistachio rootstocks.</title>
        <authorList>
            <person name="Palmer W."/>
            <person name="Jacygrad E."/>
            <person name="Sagayaradj S."/>
            <person name="Cavanaugh K."/>
            <person name="Han R."/>
            <person name="Bertier L."/>
            <person name="Beede B."/>
            <person name="Kafkas S."/>
            <person name="Golino D."/>
            <person name="Preece J."/>
            <person name="Michelmore R."/>
        </authorList>
    </citation>
    <scope>NUCLEOTIDE SEQUENCE [LARGE SCALE GENOMIC DNA]</scope>
</reference>
<keyword evidence="2" id="KW-1185">Reference proteome</keyword>